<keyword evidence="4" id="KW-1185">Reference proteome</keyword>
<dbReference type="CDD" id="cd00293">
    <property type="entry name" value="USP-like"/>
    <property type="match status" value="1"/>
</dbReference>
<dbReference type="RefSeq" id="WP_137276980.1">
    <property type="nucleotide sequence ID" value="NZ_QKNX01000004.1"/>
</dbReference>
<dbReference type="Pfam" id="PF00582">
    <property type="entry name" value="Usp"/>
    <property type="match status" value="1"/>
</dbReference>
<comment type="similarity">
    <text evidence="1">Belongs to the universal stress protein A family.</text>
</comment>
<evidence type="ECO:0000313" key="3">
    <source>
        <dbReference type="EMBL" id="TKR25341.1"/>
    </source>
</evidence>
<dbReference type="PANTHER" id="PTHR46268">
    <property type="entry name" value="STRESS RESPONSE PROTEIN NHAX"/>
    <property type="match status" value="1"/>
</dbReference>
<sequence>MTHILLAVDDDEDRARVSAEDLAELKWGDGVTVTVLHVFTDNVEGANVSQIGSAREARDILEASGIEVILDETSGSPAEEIIDYAGEEDIDIICLAGRSRTPAGKAVFGSVSQSVMLDSDIPVLFCPTSDL</sequence>
<dbReference type="EMBL" id="QKNX01000004">
    <property type="protein sequence ID" value="TKR25341.1"/>
    <property type="molecule type" value="Genomic_DNA"/>
</dbReference>
<organism evidence="3 4">
    <name type="scientific">Natronomonas salsuginis</name>
    <dbReference type="NCBI Taxonomy" id="2217661"/>
    <lineage>
        <taxon>Archaea</taxon>
        <taxon>Methanobacteriati</taxon>
        <taxon>Methanobacteriota</taxon>
        <taxon>Stenosarchaea group</taxon>
        <taxon>Halobacteria</taxon>
        <taxon>Halobacteriales</taxon>
        <taxon>Natronomonadaceae</taxon>
        <taxon>Natronomonas</taxon>
    </lineage>
</organism>
<name>A0A4U5JAP7_9EURY</name>
<dbReference type="PRINTS" id="PR01438">
    <property type="entry name" value="UNVRSLSTRESS"/>
</dbReference>
<dbReference type="InterPro" id="IPR006016">
    <property type="entry name" value="UspA"/>
</dbReference>
<dbReference type="OrthoDB" id="281037at2157"/>
<comment type="caution">
    <text evidence="3">The sequence shown here is derived from an EMBL/GenBank/DDBJ whole genome shotgun (WGS) entry which is preliminary data.</text>
</comment>
<proteinExistence type="inferred from homology"/>
<evidence type="ECO:0000259" key="2">
    <source>
        <dbReference type="Pfam" id="PF00582"/>
    </source>
</evidence>
<dbReference type="Proteomes" id="UP000308037">
    <property type="component" value="Unassembled WGS sequence"/>
</dbReference>
<feature type="domain" description="UspA" evidence="2">
    <location>
        <begin position="2"/>
        <end position="126"/>
    </location>
</feature>
<evidence type="ECO:0000256" key="1">
    <source>
        <dbReference type="ARBA" id="ARBA00008791"/>
    </source>
</evidence>
<reference evidence="3 4" key="1">
    <citation type="submission" date="2019-04" db="EMBL/GenBank/DDBJ databases">
        <title>Natronomonas sp. F20-122 a newhaloarchaeon isolated from a saline saltern of Isla Bacuta, Huelva, Spain.</title>
        <authorList>
            <person name="Duran-Viseras A."/>
            <person name="Sanchez-Porro C."/>
            <person name="Ventosa A."/>
        </authorList>
    </citation>
    <scope>NUCLEOTIDE SEQUENCE [LARGE SCALE GENOMIC DNA]</scope>
    <source>
        <strain evidence="3 4">F20-122</strain>
    </source>
</reference>
<gene>
    <name evidence="3" type="ORF">DM868_11285</name>
</gene>
<accession>A0A4U5JAP7</accession>
<evidence type="ECO:0000313" key="4">
    <source>
        <dbReference type="Proteomes" id="UP000308037"/>
    </source>
</evidence>
<dbReference type="SUPFAM" id="SSF52402">
    <property type="entry name" value="Adenine nucleotide alpha hydrolases-like"/>
    <property type="match status" value="1"/>
</dbReference>
<dbReference type="AlphaFoldDB" id="A0A4U5JAP7"/>
<dbReference type="InterPro" id="IPR006015">
    <property type="entry name" value="Universal_stress_UspA"/>
</dbReference>
<dbReference type="InterPro" id="IPR014729">
    <property type="entry name" value="Rossmann-like_a/b/a_fold"/>
</dbReference>
<protein>
    <submittedName>
        <fullName evidence="3">Universal stress protein</fullName>
    </submittedName>
</protein>
<dbReference type="Gene3D" id="3.40.50.620">
    <property type="entry name" value="HUPs"/>
    <property type="match status" value="1"/>
</dbReference>
<dbReference type="PANTHER" id="PTHR46268:SF6">
    <property type="entry name" value="UNIVERSAL STRESS PROTEIN UP12"/>
    <property type="match status" value="1"/>
</dbReference>